<evidence type="ECO:0000256" key="12">
    <source>
        <dbReference type="ARBA" id="ARBA00037975"/>
    </source>
</evidence>
<evidence type="ECO:0000256" key="13">
    <source>
        <dbReference type="SAM" id="Phobius"/>
    </source>
</evidence>
<accession>A0AAD3UCF4</accession>
<evidence type="ECO:0000256" key="5">
    <source>
        <dbReference type="ARBA" id="ARBA00022617"/>
    </source>
</evidence>
<dbReference type="InterPro" id="IPR011577">
    <property type="entry name" value="Cyt_b561_bac/Ni-Hgenase"/>
</dbReference>
<dbReference type="AlphaFoldDB" id="A0AAD3UCF4"/>
<evidence type="ECO:0000259" key="14">
    <source>
        <dbReference type="Pfam" id="PF01292"/>
    </source>
</evidence>
<comment type="similarity">
    <text evidence="12">Belongs to the cytochrome b561 family.</text>
</comment>
<comment type="subcellular location">
    <subcellularLocation>
        <location evidence="2">Cell membrane</location>
        <topology evidence="2">Multi-pass membrane protein</topology>
    </subcellularLocation>
</comment>
<reference evidence="15" key="2">
    <citation type="submission" date="2020-01" db="EMBL/GenBank/DDBJ databases">
        <authorList>
            <consortium name="NCBI Pathogen Detection Project"/>
        </authorList>
    </citation>
    <scope>NUCLEOTIDE SEQUENCE</scope>
    <source>
        <strain evidence="15">OLC2673_Aeromonas</strain>
    </source>
</reference>
<keyword evidence="4" id="KW-1003">Cell membrane</keyword>
<keyword evidence="9 13" id="KW-1133">Transmembrane helix</keyword>
<keyword evidence="7" id="KW-0479">Metal-binding</keyword>
<evidence type="ECO:0000256" key="10">
    <source>
        <dbReference type="ARBA" id="ARBA00023004"/>
    </source>
</evidence>
<keyword evidence="10" id="KW-0408">Iron</keyword>
<evidence type="ECO:0000313" key="16">
    <source>
        <dbReference type="Proteomes" id="UP000859505"/>
    </source>
</evidence>
<evidence type="ECO:0000256" key="6">
    <source>
        <dbReference type="ARBA" id="ARBA00022692"/>
    </source>
</evidence>
<dbReference type="GO" id="GO:0020037">
    <property type="term" value="F:heme binding"/>
    <property type="evidence" value="ECO:0007669"/>
    <property type="project" value="TreeGrafter"/>
</dbReference>
<keyword evidence="8" id="KW-0249">Electron transport</keyword>
<comment type="cofactor">
    <cofactor evidence="1">
        <name>heme b</name>
        <dbReference type="ChEBI" id="CHEBI:60344"/>
    </cofactor>
</comment>
<evidence type="ECO:0000256" key="7">
    <source>
        <dbReference type="ARBA" id="ARBA00022723"/>
    </source>
</evidence>
<evidence type="ECO:0000256" key="4">
    <source>
        <dbReference type="ARBA" id="ARBA00022475"/>
    </source>
</evidence>
<evidence type="ECO:0000256" key="9">
    <source>
        <dbReference type="ARBA" id="ARBA00022989"/>
    </source>
</evidence>
<proteinExistence type="inferred from homology"/>
<dbReference type="SUPFAM" id="SSF81342">
    <property type="entry name" value="Transmembrane di-heme cytochromes"/>
    <property type="match status" value="1"/>
</dbReference>
<dbReference type="GO" id="GO:0009055">
    <property type="term" value="F:electron transfer activity"/>
    <property type="evidence" value="ECO:0007669"/>
    <property type="project" value="InterPro"/>
</dbReference>
<dbReference type="RefSeq" id="WP_029299539.1">
    <property type="nucleotide sequence ID" value="NZ_BPOS01000002.1"/>
</dbReference>
<dbReference type="GO" id="GO:0046872">
    <property type="term" value="F:metal ion binding"/>
    <property type="evidence" value="ECO:0007669"/>
    <property type="project" value="UniProtKB-KW"/>
</dbReference>
<dbReference type="PANTHER" id="PTHR30529:SF3">
    <property type="entry name" value="CYTOCHROME B561 HOMOLOG 1"/>
    <property type="match status" value="1"/>
</dbReference>
<keyword evidence="3" id="KW-0813">Transport</keyword>
<dbReference type="InterPro" id="IPR016174">
    <property type="entry name" value="Di-haem_cyt_TM"/>
</dbReference>
<evidence type="ECO:0000256" key="1">
    <source>
        <dbReference type="ARBA" id="ARBA00001970"/>
    </source>
</evidence>
<evidence type="ECO:0000313" key="15">
    <source>
        <dbReference type="EMBL" id="HAT6345461.1"/>
    </source>
</evidence>
<dbReference type="GO" id="GO:0022904">
    <property type="term" value="P:respiratory electron transport chain"/>
    <property type="evidence" value="ECO:0007669"/>
    <property type="project" value="InterPro"/>
</dbReference>
<dbReference type="EMBL" id="DACTUL010000028">
    <property type="protein sequence ID" value="HAT6345461.1"/>
    <property type="molecule type" value="Genomic_DNA"/>
</dbReference>
<keyword evidence="5" id="KW-0349">Heme</keyword>
<dbReference type="PANTHER" id="PTHR30529">
    <property type="entry name" value="CYTOCHROME B561"/>
    <property type="match status" value="1"/>
</dbReference>
<feature type="transmembrane region" description="Helical" evidence="13">
    <location>
        <begin position="91"/>
        <end position="111"/>
    </location>
</feature>
<reference evidence="15" key="1">
    <citation type="journal article" date="2018" name="Genome Biol.">
        <title>SKESA: strategic k-mer extension for scrupulous assemblies.</title>
        <authorList>
            <person name="Souvorov A."/>
            <person name="Agarwala R."/>
            <person name="Lipman D.J."/>
        </authorList>
    </citation>
    <scope>NUCLEOTIDE SEQUENCE</scope>
    <source>
        <strain evidence="15">OLC2673_Aeromonas</strain>
    </source>
</reference>
<dbReference type="GO" id="GO:0005886">
    <property type="term" value="C:plasma membrane"/>
    <property type="evidence" value="ECO:0007669"/>
    <property type="project" value="UniProtKB-SubCell"/>
</dbReference>
<protein>
    <submittedName>
        <fullName evidence="15">Cytochrome b</fullName>
    </submittedName>
</protein>
<dbReference type="Proteomes" id="UP000859505">
    <property type="component" value="Unassembled WGS sequence"/>
</dbReference>
<feature type="domain" description="Cytochrome b561 bacterial/Ni-hydrogenase" evidence="14">
    <location>
        <begin position="8"/>
        <end position="178"/>
    </location>
</feature>
<evidence type="ECO:0000256" key="2">
    <source>
        <dbReference type="ARBA" id="ARBA00004651"/>
    </source>
</evidence>
<name>A0AAD3UCF4_AERHY</name>
<dbReference type="InterPro" id="IPR052168">
    <property type="entry name" value="Cytochrome_b561_oxidase"/>
</dbReference>
<feature type="transmembrane region" description="Helical" evidence="13">
    <location>
        <begin position="12"/>
        <end position="31"/>
    </location>
</feature>
<evidence type="ECO:0000256" key="3">
    <source>
        <dbReference type="ARBA" id="ARBA00022448"/>
    </source>
</evidence>
<keyword evidence="6 13" id="KW-0812">Transmembrane</keyword>
<dbReference type="Pfam" id="PF01292">
    <property type="entry name" value="Ni_hydr_CYTB"/>
    <property type="match status" value="1"/>
</dbReference>
<feature type="transmembrane region" description="Helical" evidence="13">
    <location>
        <begin position="52"/>
        <end position="71"/>
    </location>
</feature>
<gene>
    <name evidence="15" type="ORF">JAJ28_003229</name>
</gene>
<comment type="caution">
    <text evidence="15">The sequence shown here is derived from an EMBL/GenBank/DDBJ whole genome shotgun (WGS) entry which is preliminary data.</text>
</comment>
<evidence type="ECO:0000256" key="8">
    <source>
        <dbReference type="ARBA" id="ARBA00022982"/>
    </source>
</evidence>
<evidence type="ECO:0000256" key="11">
    <source>
        <dbReference type="ARBA" id="ARBA00023136"/>
    </source>
</evidence>
<sequence>MLKNTEQRYGSLSIGLHWLTLLLMIAVYALMEFRDIFPKGSAGRDLMKEFHFMVGLLILALVVVRLLVRVGSPSPRIVPELSPLMLTLAKLAHLALYGFLILTPLLGWLLLSAGGKPIPFFGLELPALIAPDDGLKGTIKELHETLANIGYALIALHAAAAIYHHHVLKDNTLTNMLPERRS</sequence>
<organism evidence="15 16">
    <name type="scientific">Aeromonas hydrophila</name>
    <dbReference type="NCBI Taxonomy" id="644"/>
    <lineage>
        <taxon>Bacteria</taxon>
        <taxon>Pseudomonadati</taxon>
        <taxon>Pseudomonadota</taxon>
        <taxon>Gammaproteobacteria</taxon>
        <taxon>Aeromonadales</taxon>
        <taxon>Aeromonadaceae</taxon>
        <taxon>Aeromonas</taxon>
    </lineage>
</organism>
<keyword evidence="11 13" id="KW-0472">Membrane</keyword>